<evidence type="ECO:0000313" key="3">
    <source>
        <dbReference type="Proteomes" id="UP000052022"/>
    </source>
</evidence>
<sequence length="104" mass="10889">MFKRLFSVALVFGMAAIAPPALANACAPREVITDRLSEKYKETLSSGGLQTGQQTGTMLEIWTSNETGTFTVLITHPTGVSCVVATGEDYFNASPAVVPPGVPG</sequence>
<protein>
    <recommendedName>
        <fullName evidence="4">Lipoprotein</fullName>
    </recommendedName>
</protein>
<gene>
    <name evidence="2" type="ORF">TRM7557_02541</name>
</gene>
<feature type="signal peptide" evidence="1">
    <location>
        <begin position="1"/>
        <end position="23"/>
    </location>
</feature>
<proteinExistence type="predicted"/>
<dbReference type="RefSeq" id="WP_058290558.1">
    <property type="nucleotide sequence ID" value="NZ_CYSD01000037.1"/>
</dbReference>
<evidence type="ECO:0008006" key="4">
    <source>
        <dbReference type="Google" id="ProtNLM"/>
    </source>
</evidence>
<accession>A0A0P1GX39</accession>
<reference evidence="2 3" key="1">
    <citation type="submission" date="2015-09" db="EMBL/GenBank/DDBJ databases">
        <authorList>
            <consortium name="Swine Surveillance"/>
        </authorList>
    </citation>
    <scope>NUCLEOTIDE SEQUENCE [LARGE SCALE GENOMIC DNA]</scope>
    <source>
        <strain evidence="2 3">CECT 7557</strain>
    </source>
</reference>
<dbReference type="STRING" id="928856.SAMN04488049_101177"/>
<name>A0A0P1GX39_9RHOB</name>
<feature type="chain" id="PRO_5006063845" description="Lipoprotein" evidence="1">
    <location>
        <begin position="24"/>
        <end position="104"/>
    </location>
</feature>
<evidence type="ECO:0000313" key="2">
    <source>
        <dbReference type="EMBL" id="CUH79724.1"/>
    </source>
</evidence>
<dbReference type="EMBL" id="CYSD01000037">
    <property type="protein sequence ID" value="CUH79724.1"/>
    <property type="molecule type" value="Genomic_DNA"/>
</dbReference>
<dbReference type="OrthoDB" id="9810895at2"/>
<dbReference type="Proteomes" id="UP000052022">
    <property type="component" value="Unassembled WGS sequence"/>
</dbReference>
<organism evidence="2 3">
    <name type="scientific">Tritonibacter multivorans</name>
    <dbReference type="NCBI Taxonomy" id="928856"/>
    <lineage>
        <taxon>Bacteria</taxon>
        <taxon>Pseudomonadati</taxon>
        <taxon>Pseudomonadota</taxon>
        <taxon>Alphaproteobacteria</taxon>
        <taxon>Rhodobacterales</taxon>
        <taxon>Paracoccaceae</taxon>
        <taxon>Tritonibacter</taxon>
    </lineage>
</organism>
<evidence type="ECO:0000256" key="1">
    <source>
        <dbReference type="SAM" id="SignalP"/>
    </source>
</evidence>
<keyword evidence="1" id="KW-0732">Signal</keyword>
<keyword evidence="3" id="KW-1185">Reference proteome</keyword>
<dbReference type="AlphaFoldDB" id="A0A0P1GX39"/>